<feature type="signal peptide" evidence="7">
    <location>
        <begin position="1"/>
        <end position="22"/>
    </location>
</feature>
<dbReference type="EMBL" id="GACK01004557">
    <property type="protein sequence ID" value="JAA60477.1"/>
    <property type="molecule type" value="mRNA"/>
</dbReference>
<evidence type="ECO:0000256" key="4">
    <source>
        <dbReference type="ARBA" id="ARBA00022729"/>
    </source>
</evidence>
<evidence type="ECO:0000256" key="6">
    <source>
        <dbReference type="ARBA" id="ARBA00023180"/>
    </source>
</evidence>
<evidence type="ECO:0000313" key="8">
    <source>
        <dbReference type="EMBL" id="JAA60477.1"/>
    </source>
</evidence>
<dbReference type="InterPro" id="IPR029058">
    <property type="entry name" value="AB_hydrolase_fold"/>
</dbReference>
<name>L7M9D4_RHIPC</name>
<comment type="similarity">
    <text evidence="1">Belongs to the peptidase S10 family.</text>
</comment>
<reference evidence="8" key="2">
    <citation type="journal article" date="2015" name="J. Proteomics">
        <title>Sexual differences in the sialomes of the zebra tick, Rhipicephalus pulchellus.</title>
        <authorList>
            <person name="Tan A.W."/>
            <person name="Francischetti I.M."/>
            <person name="Slovak M."/>
            <person name="Kini R.M."/>
            <person name="Ribeiro J.M."/>
        </authorList>
    </citation>
    <scope>NUCLEOTIDE SEQUENCE</scope>
    <source>
        <tissue evidence="8">Salivary gland</tissue>
    </source>
</reference>
<accession>L7M9D4</accession>
<dbReference type="SUPFAM" id="SSF53474">
    <property type="entry name" value="alpha/beta-Hydrolases"/>
    <property type="match status" value="1"/>
</dbReference>
<dbReference type="AlphaFoldDB" id="L7M9D4"/>
<keyword evidence="6" id="KW-0325">Glycoprotein</keyword>
<keyword evidence="2 8" id="KW-0121">Carboxypeptidase</keyword>
<dbReference type="InterPro" id="IPR001563">
    <property type="entry name" value="Peptidase_S10"/>
</dbReference>
<dbReference type="PANTHER" id="PTHR11802:SF472">
    <property type="entry name" value="SERINE CARBOXYPEPTIDASE CPVL-RELATED"/>
    <property type="match status" value="1"/>
</dbReference>
<dbReference type="GO" id="GO:0006508">
    <property type="term" value="P:proteolysis"/>
    <property type="evidence" value="ECO:0007669"/>
    <property type="project" value="UniProtKB-KW"/>
</dbReference>
<protein>
    <submittedName>
        <fullName evidence="8">Putative serine carboxypeptidase</fullName>
    </submittedName>
</protein>
<organism evidence="8">
    <name type="scientific">Rhipicephalus pulchellus</name>
    <name type="common">Yellow backed tick</name>
    <name type="synonym">Dermacentor pulchellus</name>
    <dbReference type="NCBI Taxonomy" id="72859"/>
    <lineage>
        <taxon>Eukaryota</taxon>
        <taxon>Metazoa</taxon>
        <taxon>Ecdysozoa</taxon>
        <taxon>Arthropoda</taxon>
        <taxon>Chelicerata</taxon>
        <taxon>Arachnida</taxon>
        <taxon>Acari</taxon>
        <taxon>Parasitiformes</taxon>
        <taxon>Ixodida</taxon>
        <taxon>Ixodoidea</taxon>
        <taxon>Ixodidae</taxon>
        <taxon>Rhipicephalinae</taxon>
        <taxon>Rhipicephalus</taxon>
        <taxon>Rhipicephalus</taxon>
    </lineage>
</organism>
<evidence type="ECO:0000256" key="1">
    <source>
        <dbReference type="ARBA" id="ARBA00009431"/>
    </source>
</evidence>
<evidence type="ECO:0000256" key="7">
    <source>
        <dbReference type="SAM" id="SignalP"/>
    </source>
</evidence>
<sequence>MREMIVWVVVLAIFLSMRTVIATDSRNISGGHCAEEREDPGDLIFTVPDLKSNETLETKKNKSRVCLPHPCADVEAYSGFIKVDKYSNSTFFFLHVKSQADADGKPLLLWLQGGPGKSSLFGQFLENGPLGIDANGSLFYRNHTVARYMNIIYLDQPSGSGYSFNDGKNYTTTLANASIFIIRFMRRFVRIFPEYLGRDFYIAGESYGARFAVGLASKILKKDKPEVPLRLKGVMLGVGFLFPLLDIINSTDYLYSSGLLNDDGRSDFAAQFMAIGGLIKDRNYSAAAWLLSRTVMNLGSKDKPTLFQMLTGFKHHGSIARAERNEEVAAYYNYANGSVFKKLIHVSSSRVLDGTRRQVVEALTPADLFEDHQYSVEYVFNRTHVLFYTGQFDAVFPEMNMERCFKKLQWRGSEIFQKAKRAFWHRENDTSLELLGYERIAGALTYANVLFGGHYISLDRSFAVSELYRRFLTSHGQITSVTTEMTAC</sequence>
<dbReference type="PANTHER" id="PTHR11802">
    <property type="entry name" value="SERINE PROTEASE FAMILY S10 SERINE CARBOXYPEPTIDASE"/>
    <property type="match status" value="1"/>
</dbReference>
<keyword evidence="5" id="KW-0378">Hydrolase</keyword>
<evidence type="ECO:0000256" key="5">
    <source>
        <dbReference type="ARBA" id="ARBA00022801"/>
    </source>
</evidence>
<dbReference type="Gene3D" id="3.40.50.1820">
    <property type="entry name" value="alpha/beta hydrolase"/>
    <property type="match status" value="1"/>
</dbReference>
<dbReference type="Pfam" id="PF00450">
    <property type="entry name" value="Peptidase_S10"/>
    <property type="match status" value="1"/>
</dbReference>
<evidence type="ECO:0000256" key="3">
    <source>
        <dbReference type="ARBA" id="ARBA00022670"/>
    </source>
</evidence>
<dbReference type="GO" id="GO:0004185">
    <property type="term" value="F:serine-type carboxypeptidase activity"/>
    <property type="evidence" value="ECO:0007669"/>
    <property type="project" value="InterPro"/>
</dbReference>
<proteinExistence type="evidence at transcript level"/>
<feature type="chain" id="PRO_5003981388" evidence="7">
    <location>
        <begin position="23"/>
        <end position="488"/>
    </location>
</feature>
<reference evidence="8" key="1">
    <citation type="submission" date="2012-11" db="EMBL/GenBank/DDBJ databases">
        <authorList>
            <person name="Lucero-Rivera Y.E."/>
            <person name="Tovar-Ramirez D."/>
        </authorList>
    </citation>
    <scope>NUCLEOTIDE SEQUENCE</scope>
    <source>
        <tissue evidence="8">Salivary gland</tissue>
    </source>
</reference>
<keyword evidence="3" id="KW-0645">Protease</keyword>
<evidence type="ECO:0000256" key="2">
    <source>
        <dbReference type="ARBA" id="ARBA00022645"/>
    </source>
</evidence>
<dbReference type="PRINTS" id="PR00724">
    <property type="entry name" value="CRBOXYPTASEC"/>
</dbReference>
<keyword evidence="4 7" id="KW-0732">Signal</keyword>